<reference evidence="3" key="2">
    <citation type="submission" date="2025-09" db="UniProtKB">
        <authorList>
            <consortium name="Ensembl"/>
        </authorList>
    </citation>
    <scope>IDENTIFICATION</scope>
</reference>
<name>A0A669QJS3_PHACC</name>
<evidence type="ECO:0000313" key="4">
    <source>
        <dbReference type="Proteomes" id="UP000472261"/>
    </source>
</evidence>
<dbReference type="Gene3D" id="2.60.40.10">
    <property type="entry name" value="Immunoglobulins"/>
    <property type="match status" value="1"/>
</dbReference>
<dbReference type="OMA" id="SPWSCTP"/>
<dbReference type="Ensembl" id="ENSPCLT00000026945.1">
    <property type="protein sequence ID" value="ENSPCLP00000019920.1"/>
    <property type="gene ID" value="ENSPCLG00000016987.1"/>
</dbReference>
<dbReference type="InterPro" id="IPR007110">
    <property type="entry name" value="Ig-like_dom"/>
</dbReference>
<dbReference type="SUPFAM" id="SSF48726">
    <property type="entry name" value="Immunoglobulin"/>
    <property type="match status" value="1"/>
</dbReference>
<evidence type="ECO:0000256" key="1">
    <source>
        <dbReference type="ARBA" id="ARBA00023319"/>
    </source>
</evidence>
<dbReference type="Proteomes" id="UP000472261">
    <property type="component" value="Unplaced"/>
</dbReference>
<proteinExistence type="predicted"/>
<dbReference type="AlphaFoldDB" id="A0A669QJS3"/>
<protein>
    <recommendedName>
        <fullName evidence="2">Ig-like domain-containing protein</fullName>
    </recommendedName>
</protein>
<dbReference type="PROSITE" id="PS50835">
    <property type="entry name" value="IG_LIKE"/>
    <property type="match status" value="1"/>
</dbReference>
<dbReference type="InterPro" id="IPR013783">
    <property type="entry name" value="Ig-like_fold"/>
</dbReference>
<evidence type="ECO:0000259" key="2">
    <source>
        <dbReference type="PROSITE" id="PS50835"/>
    </source>
</evidence>
<keyword evidence="4" id="KW-1185">Reference proteome</keyword>
<dbReference type="InterPro" id="IPR050380">
    <property type="entry name" value="Immune_Resp_Modulators"/>
</dbReference>
<dbReference type="Pfam" id="PF07654">
    <property type="entry name" value="C1-set"/>
    <property type="match status" value="1"/>
</dbReference>
<sequence length="106" mass="11399">MTPNPPKSPQISPFCSAPSLEVSLLPPSPEELFVSHNATVTCVVSNVETPGGVSISWKRSSGAGLDVSQTEDRQADGRYTVRSFLRVCVEEWNGGEEFECAVGVEE</sequence>
<dbReference type="InterPro" id="IPR036179">
    <property type="entry name" value="Ig-like_dom_sf"/>
</dbReference>
<keyword evidence="1" id="KW-0393">Immunoglobulin domain</keyword>
<evidence type="ECO:0000313" key="3">
    <source>
        <dbReference type="Ensembl" id="ENSPCLP00000019920.1"/>
    </source>
</evidence>
<organism evidence="3 4">
    <name type="scientific">Phasianus colchicus</name>
    <name type="common">Common pheasant</name>
    <dbReference type="NCBI Taxonomy" id="9054"/>
    <lineage>
        <taxon>Eukaryota</taxon>
        <taxon>Metazoa</taxon>
        <taxon>Chordata</taxon>
        <taxon>Craniata</taxon>
        <taxon>Vertebrata</taxon>
        <taxon>Euteleostomi</taxon>
        <taxon>Archelosauria</taxon>
        <taxon>Archosauria</taxon>
        <taxon>Dinosauria</taxon>
        <taxon>Saurischia</taxon>
        <taxon>Theropoda</taxon>
        <taxon>Coelurosauria</taxon>
        <taxon>Aves</taxon>
        <taxon>Neognathae</taxon>
        <taxon>Galloanserae</taxon>
        <taxon>Galliformes</taxon>
        <taxon>Phasianidae</taxon>
        <taxon>Phasianinae</taxon>
        <taxon>Phasianus</taxon>
    </lineage>
</organism>
<feature type="domain" description="Ig-like" evidence="2">
    <location>
        <begin position="18"/>
        <end position="106"/>
    </location>
</feature>
<accession>A0A669QJS3</accession>
<reference evidence="3" key="1">
    <citation type="submission" date="2025-08" db="UniProtKB">
        <authorList>
            <consortium name="Ensembl"/>
        </authorList>
    </citation>
    <scope>IDENTIFICATION</scope>
</reference>
<dbReference type="InterPro" id="IPR003597">
    <property type="entry name" value="Ig_C1-set"/>
</dbReference>
<dbReference type="PANTHER" id="PTHR23411">
    <property type="entry name" value="TAPASIN"/>
    <property type="match status" value="1"/>
</dbReference>